<evidence type="ECO:0000256" key="1">
    <source>
        <dbReference type="SAM" id="Phobius"/>
    </source>
</evidence>
<dbReference type="Proteomes" id="UP001235939">
    <property type="component" value="Chromosome 17"/>
</dbReference>
<name>A0ABY6LD45_9ARAC</name>
<evidence type="ECO:0000313" key="3">
    <source>
        <dbReference type="EMBL" id="UYV79098.1"/>
    </source>
</evidence>
<proteinExistence type="predicted"/>
<evidence type="ECO:0000259" key="2">
    <source>
        <dbReference type="Pfam" id="PF03015"/>
    </source>
</evidence>
<protein>
    <recommendedName>
        <fullName evidence="2">Fatty acyl-CoA reductase C-terminal domain-containing protein</fullName>
    </recommendedName>
</protein>
<dbReference type="EMBL" id="CP092879">
    <property type="protein sequence ID" value="UYV79098.1"/>
    <property type="molecule type" value="Genomic_DNA"/>
</dbReference>
<dbReference type="Pfam" id="PF03015">
    <property type="entry name" value="Sterile"/>
    <property type="match status" value="1"/>
</dbReference>
<keyword evidence="1" id="KW-0472">Membrane</keyword>
<gene>
    <name evidence="3" type="ORF">LAZ67_17001124</name>
</gene>
<evidence type="ECO:0000313" key="4">
    <source>
        <dbReference type="Proteomes" id="UP001235939"/>
    </source>
</evidence>
<feature type="transmembrane region" description="Helical" evidence="1">
    <location>
        <begin position="103"/>
        <end position="123"/>
    </location>
</feature>
<keyword evidence="1" id="KW-0812">Transmembrane</keyword>
<dbReference type="PANTHER" id="PTHR11011:SF116">
    <property type="entry name" value="FATTY ACYL-COA REDUCTASE CG5065-RELATED"/>
    <property type="match status" value="1"/>
</dbReference>
<dbReference type="InterPro" id="IPR026055">
    <property type="entry name" value="FAR"/>
</dbReference>
<dbReference type="PANTHER" id="PTHR11011">
    <property type="entry name" value="MALE STERILITY PROTEIN 2-RELATED"/>
    <property type="match status" value="1"/>
</dbReference>
<keyword evidence="4" id="KW-1185">Reference proteome</keyword>
<feature type="domain" description="Fatty acyl-CoA reductase C-terminal" evidence="2">
    <location>
        <begin position="15"/>
        <end position="88"/>
    </location>
</feature>
<dbReference type="CDD" id="cd09071">
    <property type="entry name" value="FAR_C"/>
    <property type="match status" value="1"/>
</dbReference>
<dbReference type="InterPro" id="IPR033640">
    <property type="entry name" value="FAR_C"/>
</dbReference>
<reference evidence="3 4" key="1">
    <citation type="submission" date="2022-01" db="EMBL/GenBank/DDBJ databases">
        <title>A chromosomal length assembly of Cordylochernes scorpioides.</title>
        <authorList>
            <person name="Zeh D."/>
            <person name="Zeh J."/>
        </authorList>
    </citation>
    <scope>NUCLEOTIDE SEQUENCE [LARGE SCALE GENOMIC DNA]</scope>
    <source>
        <strain evidence="3">IN4F17</strain>
        <tissue evidence="3">Whole Body</tissue>
    </source>
</reference>
<organism evidence="3 4">
    <name type="scientific">Cordylochernes scorpioides</name>
    <dbReference type="NCBI Taxonomy" id="51811"/>
    <lineage>
        <taxon>Eukaryota</taxon>
        <taxon>Metazoa</taxon>
        <taxon>Ecdysozoa</taxon>
        <taxon>Arthropoda</taxon>
        <taxon>Chelicerata</taxon>
        <taxon>Arachnida</taxon>
        <taxon>Pseudoscorpiones</taxon>
        <taxon>Cheliferoidea</taxon>
        <taxon>Chernetidae</taxon>
        <taxon>Cordylochernes</taxon>
    </lineage>
</organism>
<sequence>MLRYGPVRQQQNVCNRFVQQYKKMERALHILEFFTLHEWSFGHENAVTLMEELKGQDRETFEFDVRNVNWDKYMESYVLGVRRFLLNEEEDTLPAARKKLNRIYYLTKLANLLVVMGFARLLLARSKMVRQAWRTFLFFGIQLPQMLLSR</sequence>
<accession>A0ABY6LD45</accession>
<keyword evidence="1" id="KW-1133">Transmembrane helix</keyword>